<proteinExistence type="predicted"/>
<organism evidence="1 2">
    <name type="scientific">Candidatus Scatomorpha intestinigallinarum</name>
    <dbReference type="NCBI Taxonomy" id="2840923"/>
    <lineage>
        <taxon>Bacteria</taxon>
        <taxon>Bacillati</taxon>
        <taxon>Bacillota</taxon>
        <taxon>Clostridia</taxon>
        <taxon>Eubacteriales</taxon>
        <taxon>Candidatus Scatomorpha</taxon>
    </lineage>
</organism>
<reference evidence="1" key="1">
    <citation type="submission" date="2020-10" db="EMBL/GenBank/DDBJ databases">
        <authorList>
            <person name="Gilroy R."/>
        </authorList>
    </citation>
    <scope>NUCLEOTIDE SEQUENCE</scope>
    <source>
        <strain evidence="1">ChiGjej3B3-7149</strain>
    </source>
</reference>
<dbReference type="EMBL" id="DVHH01000189">
    <property type="protein sequence ID" value="HIR55490.1"/>
    <property type="molecule type" value="Genomic_DNA"/>
</dbReference>
<sequence length="77" mass="8199">MDIEKITGELEKSGKADKLRELADSEDCRALGAMLDAAAVAKAVAKGDGEAINGILRQVLSTEEGRRVAQKINEAMK</sequence>
<dbReference type="AlphaFoldDB" id="A0A9D1DMA2"/>
<evidence type="ECO:0000313" key="2">
    <source>
        <dbReference type="Proteomes" id="UP000824238"/>
    </source>
</evidence>
<dbReference type="Proteomes" id="UP000824238">
    <property type="component" value="Unassembled WGS sequence"/>
</dbReference>
<name>A0A9D1DMA2_9FIRM</name>
<comment type="caution">
    <text evidence="1">The sequence shown here is derived from an EMBL/GenBank/DDBJ whole genome shotgun (WGS) entry which is preliminary data.</text>
</comment>
<evidence type="ECO:0000313" key="1">
    <source>
        <dbReference type="EMBL" id="HIR55490.1"/>
    </source>
</evidence>
<protein>
    <submittedName>
        <fullName evidence="1">Uncharacterized protein</fullName>
    </submittedName>
</protein>
<reference evidence="1" key="2">
    <citation type="journal article" date="2021" name="PeerJ">
        <title>Extensive microbial diversity within the chicken gut microbiome revealed by metagenomics and culture.</title>
        <authorList>
            <person name="Gilroy R."/>
            <person name="Ravi A."/>
            <person name="Getino M."/>
            <person name="Pursley I."/>
            <person name="Horton D.L."/>
            <person name="Alikhan N.F."/>
            <person name="Baker D."/>
            <person name="Gharbi K."/>
            <person name="Hall N."/>
            <person name="Watson M."/>
            <person name="Adriaenssens E.M."/>
            <person name="Foster-Nyarko E."/>
            <person name="Jarju S."/>
            <person name="Secka A."/>
            <person name="Antonio M."/>
            <person name="Oren A."/>
            <person name="Chaudhuri R.R."/>
            <person name="La Ragione R."/>
            <person name="Hildebrand F."/>
            <person name="Pallen M.J."/>
        </authorList>
    </citation>
    <scope>NUCLEOTIDE SEQUENCE</scope>
    <source>
        <strain evidence="1">ChiGjej3B3-7149</strain>
    </source>
</reference>
<accession>A0A9D1DMA2</accession>
<gene>
    <name evidence="1" type="ORF">IAD36_07865</name>
</gene>